<dbReference type="AlphaFoldDB" id="A0A382B0Y0"/>
<reference evidence="1" key="1">
    <citation type="submission" date="2018-05" db="EMBL/GenBank/DDBJ databases">
        <authorList>
            <person name="Lanie J.A."/>
            <person name="Ng W.-L."/>
            <person name="Kazmierczak K.M."/>
            <person name="Andrzejewski T.M."/>
            <person name="Davidsen T.M."/>
            <person name="Wayne K.J."/>
            <person name="Tettelin H."/>
            <person name="Glass J.I."/>
            <person name="Rusch D."/>
            <person name="Podicherti R."/>
            <person name="Tsui H.-C.T."/>
            <person name="Winkler M.E."/>
        </authorList>
    </citation>
    <scope>NUCLEOTIDE SEQUENCE</scope>
</reference>
<organism evidence="1">
    <name type="scientific">marine metagenome</name>
    <dbReference type="NCBI Taxonomy" id="408172"/>
    <lineage>
        <taxon>unclassified sequences</taxon>
        <taxon>metagenomes</taxon>
        <taxon>ecological metagenomes</taxon>
    </lineage>
</organism>
<accession>A0A382B0Y0</accession>
<sequence length="59" mass="6539">MLVLAWPEVEARNIQCDHIIQATASGHNPGVCAKHPILAELRPVGHYPTLPDNSHRNSY</sequence>
<name>A0A382B0Y0_9ZZZZ</name>
<evidence type="ECO:0000313" key="1">
    <source>
        <dbReference type="EMBL" id="SVB06923.1"/>
    </source>
</evidence>
<gene>
    <name evidence="1" type="ORF">METZ01_LOCUS159777</name>
</gene>
<proteinExistence type="predicted"/>
<protein>
    <submittedName>
        <fullName evidence="1">Uncharacterized protein</fullName>
    </submittedName>
</protein>
<dbReference type="EMBL" id="UINC01027530">
    <property type="protein sequence ID" value="SVB06923.1"/>
    <property type="molecule type" value="Genomic_DNA"/>
</dbReference>